<feature type="transmembrane region" description="Helical" evidence="5">
    <location>
        <begin position="25"/>
        <end position="48"/>
    </location>
</feature>
<evidence type="ECO:0000256" key="1">
    <source>
        <dbReference type="ARBA" id="ARBA00004141"/>
    </source>
</evidence>
<evidence type="ECO:0000259" key="6">
    <source>
        <dbReference type="Pfam" id="PF06271"/>
    </source>
</evidence>
<protein>
    <recommendedName>
        <fullName evidence="6">RDD domain-containing protein</fullName>
    </recommendedName>
</protein>
<dbReference type="STRING" id="512763.DC20_05945"/>
<dbReference type="Proteomes" id="UP000061382">
    <property type="component" value="Chromosome"/>
</dbReference>
<organism evidence="7 8">
    <name type="scientific">Rufibacter tibetensis</name>
    <dbReference type="NCBI Taxonomy" id="512763"/>
    <lineage>
        <taxon>Bacteria</taxon>
        <taxon>Pseudomonadati</taxon>
        <taxon>Bacteroidota</taxon>
        <taxon>Cytophagia</taxon>
        <taxon>Cytophagales</taxon>
        <taxon>Hymenobacteraceae</taxon>
        <taxon>Rufibacter</taxon>
    </lineage>
</organism>
<evidence type="ECO:0000256" key="3">
    <source>
        <dbReference type="ARBA" id="ARBA00022989"/>
    </source>
</evidence>
<keyword evidence="8" id="KW-1185">Reference proteome</keyword>
<name>A0A0P0CHB2_9BACT</name>
<comment type="subcellular location">
    <subcellularLocation>
        <location evidence="1">Membrane</location>
        <topology evidence="1">Multi-pass membrane protein</topology>
    </subcellularLocation>
</comment>
<feature type="domain" description="RDD" evidence="6">
    <location>
        <begin position="19"/>
        <end position="146"/>
    </location>
</feature>
<dbReference type="InterPro" id="IPR010432">
    <property type="entry name" value="RDD"/>
</dbReference>
<evidence type="ECO:0000256" key="5">
    <source>
        <dbReference type="SAM" id="Phobius"/>
    </source>
</evidence>
<gene>
    <name evidence="7" type="ORF">DC20_05945</name>
</gene>
<keyword evidence="4 5" id="KW-0472">Membrane</keyword>
<evidence type="ECO:0000313" key="7">
    <source>
        <dbReference type="EMBL" id="ALI98596.1"/>
    </source>
</evidence>
<accession>A0A0P0CHB2</accession>
<dbReference type="PANTHER" id="PTHR38480:SF1">
    <property type="entry name" value="SLR0254 PROTEIN"/>
    <property type="match status" value="1"/>
</dbReference>
<evidence type="ECO:0000256" key="4">
    <source>
        <dbReference type="ARBA" id="ARBA00023136"/>
    </source>
</evidence>
<keyword evidence="2 5" id="KW-0812">Transmembrane</keyword>
<dbReference type="GO" id="GO:0016020">
    <property type="term" value="C:membrane"/>
    <property type="evidence" value="ECO:0007669"/>
    <property type="project" value="UniProtKB-SubCell"/>
</dbReference>
<reference evidence="7 8" key="1">
    <citation type="submission" date="2015-08" db="EMBL/GenBank/DDBJ databases">
        <title>Complete genome sequence of Rufibacter tibetensis strain 1351t, a radiation-resistant bacterium from tibet plateau.</title>
        <authorList>
            <person name="Dai J."/>
        </authorList>
    </citation>
    <scope>NUCLEOTIDE SEQUENCE [LARGE SCALE GENOMIC DNA]</scope>
    <source>
        <strain evidence="7 8">1351</strain>
    </source>
</reference>
<dbReference type="RefSeq" id="WP_062542989.1">
    <property type="nucleotide sequence ID" value="NZ_CP012643.1"/>
</dbReference>
<dbReference type="KEGG" id="rti:DC20_05945"/>
<proteinExistence type="predicted"/>
<evidence type="ECO:0000313" key="8">
    <source>
        <dbReference type="Proteomes" id="UP000061382"/>
    </source>
</evidence>
<dbReference type="Pfam" id="PF06271">
    <property type="entry name" value="RDD"/>
    <property type="match status" value="1"/>
</dbReference>
<evidence type="ECO:0000256" key="2">
    <source>
        <dbReference type="ARBA" id="ARBA00022692"/>
    </source>
</evidence>
<dbReference type="AlphaFoldDB" id="A0A0P0CHB2"/>
<dbReference type="PANTHER" id="PTHR38480">
    <property type="entry name" value="SLR0254 PROTEIN"/>
    <property type="match status" value="1"/>
</dbReference>
<keyword evidence="3 5" id="KW-1133">Transmembrane helix</keyword>
<feature type="transmembrane region" description="Helical" evidence="5">
    <location>
        <begin position="60"/>
        <end position="82"/>
    </location>
</feature>
<dbReference type="EMBL" id="CP012643">
    <property type="protein sequence ID" value="ALI98596.1"/>
    <property type="molecule type" value="Genomic_DNA"/>
</dbReference>
<dbReference type="OrthoDB" id="9814143at2"/>
<sequence>MDTIKIRTTQNVEVEYAIASVGDRILAYLIDAVIGFGWLFICIMAFALLMAPHDPSQTSIVVAVVIGMLPYLFYDLLCEIFMNGQSFGKRAKDIKVIKMNGQSPSIGDYLLRWMFRLIDITLYGVVAIVTIVITGKGQRLGDLAAGTSVIKTSAIKRRNPFQVQLEDDYAVVFPEVSVLSDKDMALLRKLLSKAVQHKNEVLLHSIAERAKQVMGVYPEMTDREFLKTIIKDYQHLTAGIEA</sequence>
<feature type="transmembrane region" description="Helical" evidence="5">
    <location>
        <begin position="113"/>
        <end position="133"/>
    </location>
</feature>
<dbReference type="PATRIC" id="fig|512763.3.peg.1315"/>